<accession>A0A833WMH4</accession>
<reference evidence="1" key="1">
    <citation type="submission" date="2020-04" db="EMBL/GenBank/DDBJ databases">
        <title>Hybrid Assembly of Korean Phytophthora infestans isolates.</title>
        <authorList>
            <person name="Prokchorchik M."/>
            <person name="Lee Y."/>
            <person name="Seo J."/>
            <person name="Cho J.-H."/>
            <person name="Park Y.-E."/>
            <person name="Jang D.-C."/>
            <person name="Im J.-S."/>
            <person name="Choi J.-G."/>
            <person name="Park H.-J."/>
            <person name="Lee G.-B."/>
            <person name="Lee Y.-G."/>
            <person name="Hong S.-Y."/>
            <person name="Cho K."/>
            <person name="Sohn K.H."/>
        </authorList>
    </citation>
    <scope>NUCLEOTIDE SEQUENCE</scope>
    <source>
        <strain evidence="1">KR_1_A1</strain>
    </source>
</reference>
<name>A0A833WMH4_PHYIN</name>
<organism evidence="1 2">
    <name type="scientific">Phytophthora infestans</name>
    <name type="common">Potato late blight agent</name>
    <name type="synonym">Botrytis infestans</name>
    <dbReference type="NCBI Taxonomy" id="4787"/>
    <lineage>
        <taxon>Eukaryota</taxon>
        <taxon>Sar</taxon>
        <taxon>Stramenopiles</taxon>
        <taxon>Oomycota</taxon>
        <taxon>Peronosporomycetes</taxon>
        <taxon>Peronosporales</taxon>
        <taxon>Peronosporaceae</taxon>
        <taxon>Phytophthora</taxon>
    </lineage>
</organism>
<proteinExistence type="predicted"/>
<evidence type="ECO:0000313" key="2">
    <source>
        <dbReference type="Proteomes" id="UP000602510"/>
    </source>
</evidence>
<sequence length="60" mass="7047">MPRQPTRNTHQAGRDRVESVLSELLERRIERDQDIGQYSTLRPHEVDADVSDTPFLNPFR</sequence>
<comment type="caution">
    <text evidence="1">The sequence shown here is derived from an EMBL/GenBank/DDBJ whole genome shotgun (WGS) entry which is preliminary data.</text>
</comment>
<dbReference type="AlphaFoldDB" id="A0A833WMH4"/>
<dbReference type="Proteomes" id="UP000602510">
    <property type="component" value="Unassembled WGS sequence"/>
</dbReference>
<evidence type="ECO:0000313" key="1">
    <source>
        <dbReference type="EMBL" id="KAF4031761.1"/>
    </source>
</evidence>
<keyword evidence="2" id="KW-1185">Reference proteome</keyword>
<gene>
    <name evidence="1" type="ORF">GN244_ATG16402</name>
</gene>
<dbReference type="EMBL" id="WSZM01000542">
    <property type="protein sequence ID" value="KAF4031761.1"/>
    <property type="molecule type" value="Genomic_DNA"/>
</dbReference>
<protein>
    <submittedName>
        <fullName evidence="1">Uncharacterized protein</fullName>
    </submittedName>
</protein>